<dbReference type="PATRIC" id="fig|1492898.3.peg.207"/>
<accession>A0A172U201</accession>
<dbReference type="Gene3D" id="2.20.200.10">
    <property type="entry name" value="Outer membrane efflux proteins (OEP)"/>
    <property type="match status" value="1"/>
</dbReference>
<feature type="coiled-coil region" evidence="3">
    <location>
        <begin position="384"/>
        <end position="418"/>
    </location>
</feature>
<dbReference type="GO" id="GO:0005886">
    <property type="term" value="C:plasma membrane"/>
    <property type="evidence" value="ECO:0007669"/>
    <property type="project" value="UniProtKB-SubCell"/>
</dbReference>
<keyword evidence="5" id="KW-1185">Reference proteome</keyword>
<dbReference type="Proteomes" id="UP000077177">
    <property type="component" value="Chromosome"/>
</dbReference>
<dbReference type="InterPro" id="IPR010131">
    <property type="entry name" value="MdtP/NodT-like"/>
</dbReference>
<dbReference type="KEGG" id="fla:SY85_00925"/>
<dbReference type="OrthoDB" id="9770517at2"/>
<proteinExistence type="inferred from homology"/>
<gene>
    <name evidence="4" type="ORF">SY85_00925</name>
</gene>
<reference evidence="5" key="1">
    <citation type="submission" date="2015-01" db="EMBL/GenBank/DDBJ databases">
        <title>Flavisolibacter sp./LCS9/ whole genome sequencing.</title>
        <authorList>
            <person name="Kim M.K."/>
            <person name="Srinivasan S."/>
            <person name="Lee J.-J."/>
        </authorList>
    </citation>
    <scope>NUCLEOTIDE SEQUENCE [LARGE SCALE GENOMIC DNA]</scope>
    <source>
        <strain evidence="5">LCS9</strain>
    </source>
</reference>
<comment type="similarity">
    <text evidence="1 2">Belongs to the outer membrane factor (OMF) (TC 1.B.17) family.</text>
</comment>
<dbReference type="PROSITE" id="PS51257">
    <property type="entry name" value="PROKAR_LIPOPROTEIN"/>
    <property type="match status" value="1"/>
</dbReference>
<dbReference type="GO" id="GO:0015562">
    <property type="term" value="F:efflux transmembrane transporter activity"/>
    <property type="evidence" value="ECO:0007669"/>
    <property type="project" value="InterPro"/>
</dbReference>
<comment type="subcellular location">
    <subcellularLocation>
        <location evidence="2">Cell membrane</location>
        <topology evidence="2">Lipid-anchor</topology>
    </subcellularLocation>
</comment>
<keyword evidence="2" id="KW-0449">Lipoprotein</keyword>
<dbReference type="PANTHER" id="PTHR30203">
    <property type="entry name" value="OUTER MEMBRANE CATION EFFLUX PROTEIN"/>
    <property type="match status" value="1"/>
</dbReference>
<reference evidence="4 5" key="2">
    <citation type="journal article" date="2016" name="Int. J. Syst. Evol. Microbiol.">
        <title>Flavisolibacter tropicus sp. nov., isolated from tropical soil.</title>
        <authorList>
            <person name="Lee J.J."/>
            <person name="Kang M.S."/>
            <person name="Kim G.S."/>
            <person name="Lee C.S."/>
            <person name="Lim S."/>
            <person name="Lee J."/>
            <person name="Roh S.H."/>
            <person name="Kang H."/>
            <person name="Ha J.M."/>
            <person name="Bae S."/>
            <person name="Jung H.Y."/>
            <person name="Kim M.K."/>
        </authorList>
    </citation>
    <scope>NUCLEOTIDE SEQUENCE [LARGE SCALE GENOMIC DNA]</scope>
    <source>
        <strain evidence="4 5">LCS9</strain>
    </source>
</reference>
<sequence>MLQKNIRIQYIIFSLLIIWFTACRVGKNYQRPELELPQQFQAVSFADTSSIADIDWKAFFTDVTLQQLIEKGLAHNHDLLIAIKRMEVARLQSKQAELLQLPDVNLQVTAQYNRPSDNSLNGISAKSFLGKSHIENYNAIVALSWEADIWGKIRRQQEAALARYLQSYEAVRAVQTQLVANIAQGYFNLLMLDRQLEITRVNLAVNDSFVTATRLLRNAGIGTSLAVQQAIAQQQTTALLIPKLEQSRALEENALQILTGSLPGKLTLSATMQDYRLPENLSTGLPVAMVSRRPDVRASEMALVAANAEVGVAQANMYPALNITAGGGLESFKSSNWFNIPNSLFGLAAGSIAQPIFNRNALKTQAAVAGQQREQAVIEFRQTVLRATGEVSDALIQLEQLKKQQQIAADQVDTLTHAVFNAQLLFKSDMANYLEVLLAQGSVIRAQLELVTIRRDQMGAAVELYRSLGGGWK</sequence>
<keyword evidence="3" id="KW-0175">Coiled coil</keyword>
<dbReference type="InterPro" id="IPR003423">
    <property type="entry name" value="OMP_efflux"/>
</dbReference>
<keyword evidence="2" id="KW-0472">Membrane</keyword>
<evidence type="ECO:0000256" key="2">
    <source>
        <dbReference type="RuleBase" id="RU362097"/>
    </source>
</evidence>
<dbReference type="Gene3D" id="1.20.1600.10">
    <property type="entry name" value="Outer membrane efflux proteins (OEP)"/>
    <property type="match status" value="1"/>
</dbReference>
<evidence type="ECO:0000256" key="1">
    <source>
        <dbReference type="ARBA" id="ARBA00007613"/>
    </source>
</evidence>
<dbReference type="PANTHER" id="PTHR30203:SF33">
    <property type="entry name" value="BLR4455 PROTEIN"/>
    <property type="match status" value="1"/>
</dbReference>
<dbReference type="AlphaFoldDB" id="A0A172U201"/>
<evidence type="ECO:0000313" key="5">
    <source>
        <dbReference type="Proteomes" id="UP000077177"/>
    </source>
</evidence>
<name>A0A172U201_9BACT</name>
<dbReference type="NCBIfam" id="TIGR01845">
    <property type="entry name" value="outer_NodT"/>
    <property type="match status" value="1"/>
</dbReference>
<keyword evidence="2" id="KW-0812">Transmembrane</keyword>
<dbReference type="SUPFAM" id="SSF56954">
    <property type="entry name" value="Outer membrane efflux proteins (OEP)"/>
    <property type="match status" value="1"/>
</dbReference>
<evidence type="ECO:0000256" key="3">
    <source>
        <dbReference type="SAM" id="Coils"/>
    </source>
</evidence>
<dbReference type="RefSeq" id="WP_066409191.1">
    <property type="nucleotide sequence ID" value="NZ_CP011390.1"/>
</dbReference>
<keyword evidence="2" id="KW-1134">Transmembrane beta strand</keyword>
<evidence type="ECO:0000313" key="4">
    <source>
        <dbReference type="EMBL" id="ANE53242.1"/>
    </source>
</evidence>
<dbReference type="Pfam" id="PF02321">
    <property type="entry name" value="OEP"/>
    <property type="match status" value="2"/>
</dbReference>
<dbReference type="STRING" id="1492898.SY85_00925"/>
<organism evidence="4 5">
    <name type="scientific">Flavisolibacter tropicus</name>
    <dbReference type="NCBI Taxonomy" id="1492898"/>
    <lineage>
        <taxon>Bacteria</taxon>
        <taxon>Pseudomonadati</taxon>
        <taxon>Bacteroidota</taxon>
        <taxon>Chitinophagia</taxon>
        <taxon>Chitinophagales</taxon>
        <taxon>Chitinophagaceae</taxon>
        <taxon>Flavisolibacter</taxon>
    </lineage>
</organism>
<dbReference type="EMBL" id="CP011390">
    <property type="protein sequence ID" value="ANE53242.1"/>
    <property type="molecule type" value="Genomic_DNA"/>
</dbReference>
<protein>
    <submittedName>
        <fullName evidence="4">RND transporter</fullName>
    </submittedName>
</protein>
<keyword evidence="2" id="KW-0564">Palmitate</keyword>